<dbReference type="GO" id="GO:0016925">
    <property type="term" value="P:protein sumoylation"/>
    <property type="evidence" value="ECO:0007669"/>
    <property type="project" value="UniProtKB-UniPathway"/>
</dbReference>
<dbReference type="InterPro" id="IPR026846">
    <property type="entry name" value="Nse2(Mms21)"/>
</dbReference>
<dbReference type="GO" id="GO:0005634">
    <property type="term" value="C:nucleus"/>
    <property type="evidence" value="ECO:0007669"/>
    <property type="project" value="UniProtKB-SubCell"/>
</dbReference>
<feature type="region of interest" description="Disordered" evidence="10">
    <location>
        <begin position="78"/>
        <end position="105"/>
    </location>
</feature>
<comment type="similarity">
    <text evidence="3">Belongs to the NSE2 family.</text>
</comment>
<proteinExistence type="inferred from homology"/>
<sequence>MHPTPSRSSIAPTPLRRPAPASDELPPHKKPTHPLNQRARDQLRALNGRSTIYLKDNNKKAGDLIINAAGLVNDKLREREEATERRRKRWEKGINAEDQEEEEARLAKLQEQVEEATKQLEESMRAVIDGGEAAQRIEQSLVWLREHAPGQLEREYETQMSQQQSQRQSQLQRRRRTHNEDEDEDMYMDADAEDQEPEDPTPGPTPLDGSRPVLTGIGEIFADRQSRKKDEYTSISLGGRYATNNAYIGFKRMVHDAKYQDERPMPNPDTWFTEGGSPAPGVTQRVDDDDDDIVMEREKISTKCPLTFQSFREPFTSKKCPHTFEKNAIMEMIRNSNVRVGGGTGRGGSRAIECPVPGCSQVCFSPIPLTHHSPTTGGCCANASTASICRGPQA</sequence>
<evidence type="ECO:0000256" key="1">
    <source>
        <dbReference type="ARBA" id="ARBA00004123"/>
    </source>
</evidence>
<evidence type="ECO:0000256" key="4">
    <source>
        <dbReference type="ARBA" id="ARBA00022679"/>
    </source>
</evidence>
<dbReference type="InterPro" id="IPR004181">
    <property type="entry name" value="Znf_MIZ"/>
</dbReference>
<dbReference type="GO" id="GO:0061665">
    <property type="term" value="F:SUMO ligase activity"/>
    <property type="evidence" value="ECO:0007669"/>
    <property type="project" value="TreeGrafter"/>
</dbReference>
<feature type="region of interest" description="Disordered" evidence="10">
    <location>
        <begin position="1"/>
        <end position="39"/>
    </location>
</feature>
<reference evidence="12" key="1">
    <citation type="journal article" date="2020" name="Stud. Mycol.">
        <title>101 Dothideomycetes genomes: a test case for predicting lifestyles and emergence of pathogens.</title>
        <authorList>
            <person name="Haridas S."/>
            <person name="Albert R."/>
            <person name="Binder M."/>
            <person name="Bloem J."/>
            <person name="Labutti K."/>
            <person name="Salamov A."/>
            <person name="Andreopoulos B."/>
            <person name="Baker S."/>
            <person name="Barry K."/>
            <person name="Bills G."/>
            <person name="Bluhm B."/>
            <person name="Cannon C."/>
            <person name="Castanera R."/>
            <person name="Culley D."/>
            <person name="Daum C."/>
            <person name="Ezra D."/>
            <person name="Gonzalez J."/>
            <person name="Henrissat B."/>
            <person name="Kuo A."/>
            <person name="Liang C."/>
            <person name="Lipzen A."/>
            <person name="Lutzoni F."/>
            <person name="Magnuson J."/>
            <person name="Mondo S."/>
            <person name="Nolan M."/>
            <person name="Ohm R."/>
            <person name="Pangilinan J."/>
            <person name="Park H.-J."/>
            <person name="Ramirez L."/>
            <person name="Alfaro M."/>
            <person name="Sun H."/>
            <person name="Tritt A."/>
            <person name="Yoshinaga Y."/>
            <person name="Zwiers L.-H."/>
            <person name="Turgeon B."/>
            <person name="Goodwin S."/>
            <person name="Spatafora J."/>
            <person name="Crous P."/>
            <person name="Grigoriev I."/>
        </authorList>
    </citation>
    <scope>NUCLEOTIDE SEQUENCE</scope>
    <source>
        <strain evidence="12">CBS 122367</strain>
    </source>
</reference>
<dbReference type="InterPro" id="IPR013083">
    <property type="entry name" value="Znf_RING/FYVE/PHD"/>
</dbReference>
<keyword evidence="13" id="KW-1185">Reference proteome</keyword>
<dbReference type="PANTHER" id="PTHR21330:SF1">
    <property type="entry name" value="E3 SUMO-PROTEIN LIGASE NSE2"/>
    <property type="match status" value="1"/>
</dbReference>
<accession>A0A6G1ISE7</accession>
<keyword evidence="8" id="KW-0862">Zinc</keyword>
<evidence type="ECO:0000256" key="8">
    <source>
        <dbReference type="ARBA" id="ARBA00022833"/>
    </source>
</evidence>
<keyword evidence="6" id="KW-0863">Zinc-finger</keyword>
<dbReference type="Pfam" id="PF11789">
    <property type="entry name" value="zf-Nse"/>
    <property type="match status" value="1"/>
</dbReference>
<evidence type="ECO:0000313" key="13">
    <source>
        <dbReference type="Proteomes" id="UP000799291"/>
    </source>
</evidence>
<name>A0A6G1ISE7_9PLEO</name>
<dbReference type="GO" id="GO:0000724">
    <property type="term" value="P:double-strand break repair via homologous recombination"/>
    <property type="evidence" value="ECO:0007669"/>
    <property type="project" value="InterPro"/>
</dbReference>
<comment type="subcellular location">
    <subcellularLocation>
        <location evidence="1">Nucleus</location>
    </subcellularLocation>
</comment>
<feature type="compositionally biased region" description="Low complexity" evidence="10">
    <location>
        <begin position="159"/>
        <end position="171"/>
    </location>
</feature>
<keyword evidence="5" id="KW-0479">Metal-binding</keyword>
<dbReference type="Gene3D" id="3.30.40.10">
    <property type="entry name" value="Zinc/RING finger domain, C3HC4 (zinc finger)"/>
    <property type="match status" value="1"/>
</dbReference>
<evidence type="ECO:0000256" key="10">
    <source>
        <dbReference type="SAM" id="MobiDB-lite"/>
    </source>
</evidence>
<feature type="domain" description="SP-RING-type" evidence="11">
    <location>
        <begin position="291"/>
        <end position="360"/>
    </location>
</feature>
<keyword evidence="7" id="KW-0833">Ubl conjugation pathway</keyword>
<dbReference type="OrthoDB" id="756301at2759"/>
<dbReference type="GO" id="GO:0030915">
    <property type="term" value="C:Smc5-Smc6 complex"/>
    <property type="evidence" value="ECO:0007669"/>
    <property type="project" value="InterPro"/>
</dbReference>
<dbReference type="Proteomes" id="UP000799291">
    <property type="component" value="Unassembled WGS sequence"/>
</dbReference>
<evidence type="ECO:0000256" key="9">
    <source>
        <dbReference type="ARBA" id="ARBA00023242"/>
    </source>
</evidence>
<dbReference type="EMBL" id="MU005594">
    <property type="protein sequence ID" value="KAF2680871.1"/>
    <property type="molecule type" value="Genomic_DNA"/>
</dbReference>
<dbReference type="SUPFAM" id="SSF57850">
    <property type="entry name" value="RING/U-box"/>
    <property type="match status" value="1"/>
</dbReference>
<evidence type="ECO:0000256" key="5">
    <source>
        <dbReference type="ARBA" id="ARBA00022723"/>
    </source>
</evidence>
<evidence type="ECO:0000259" key="11">
    <source>
        <dbReference type="Pfam" id="PF11789"/>
    </source>
</evidence>
<evidence type="ECO:0000256" key="7">
    <source>
        <dbReference type="ARBA" id="ARBA00022786"/>
    </source>
</evidence>
<keyword evidence="4" id="KW-0808">Transferase</keyword>
<dbReference type="UniPathway" id="UPA00886"/>
<dbReference type="CDD" id="cd16651">
    <property type="entry name" value="SPL-RING_NSE2"/>
    <property type="match status" value="1"/>
</dbReference>
<keyword evidence="9" id="KW-0539">Nucleus</keyword>
<gene>
    <name evidence="12" type="ORF">K458DRAFT_421204</name>
</gene>
<organism evidence="12 13">
    <name type="scientific">Lentithecium fluviatile CBS 122367</name>
    <dbReference type="NCBI Taxonomy" id="1168545"/>
    <lineage>
        <taxon>Eukaryota</taxon>
        <taxon>Fungi</taxon>
        <taxon>Dikarya</taxon>
        <taxon>Ascomycota</taxon>
        <taxon>Pezizomycotina</taxon>
        <taxon>Dothideomycetes</taxon>
        <taxon>Pleosporomycetidae</taxon>
        <taxon>Pleosporales</taxon>
        <taxon>Massarineae</taxon>
        <taxon>Lentitheciaceae</taxon>
        <taxon>Lentithecium</taxon>
    </lineage>
</organism>
<evidence type="ECO:0000256" key="2">
    <source>
        <dbReference type="ARBA" id="ARBA00004718"/>
    </source>
</evidence>
<evidence type="ECO:0000256" key="6">
    <source>
        <dbReference type="ARBA" id="ARBA00022771"/>
    </source>
</evidence>
<evidence type="ECO:0000256" key="3">
    <source>
        <dbReference type="ARBA" id="ARBA00008212"/>
    </source>
</evidence>
<feature type="compositionally biased region" description="Polar residues" evidence="10">
    <location>
        <begin position="1"/>
        <end position="11"/>
    </location>
</feature>
<dbReference type="GO" id="GO:0008270">
    <property type="term" value="F:zinc ion binding"/>
    <property type="evidence" value="ECO:0007669"/>
    <property type="project" value="UniProtKB-KW"/>
</dbReference>
<comment type="pathway">
    <text evidence="2">Protein modification; protein sumoylation.</text>
</comment>
<feature type="compositionally biased region" description="Acidic residues" evidence="10">
    <location>
        <begin position="180"/>
        <end position="199"/>
    </location>
</feature>
<dbReference type="PANTHER" id="PTHR21330">
    <property type="entry name" value="E3 SUMO-PROTEIN LIGASE NSE2"/>
    <property type="match status" value="1"/>
</dbReference>
<feature type="region of interest" description="Disordered" evidence="10">
    <location>
        <begin position="153"/>
        <end position="213"/>
    </location>
</feature>
<evidence type="ECO:0000313" key="12">
    <source>
        <dbReference type="EMBL" id="KAF2680871.1"/>
    </source>
</evidence>
<protein>
    <recommendedName>
        <fullName evidence="11">SP-RING-type domain-containing protein</fullName>
    </recommendedName>
</protein>
<dbReference type="AlphaFoldDB" id="A0A6G1ISE7"/>